<evidence type="ECO:0000256" key="1">
    <source>
        <dbReference type="SAM" id="MobiDB-lite"/>
    </source>
</evidence>
<evidence type="ECO:0000313" key="3">
    <source>
        <dbReference type="Proteomes" id="UP000318199"/>
    </source>
</evidence>
<sequence length="270" mass="28449">MLQGRTEEEVFWFRRRSFLQGAAAFVAMGGFGAALAQQRSNIVELKGDAQLNGQPLRAASVIQTGDRIETGPGSNLVFVVGNASFLVRQNSRITVERGETLNTVSVLRMVTGAVASVWGRGTSRQIITPTLTAGIRGTGVYTEVFPEQDSRSYFCNCYGVVDVSAGRERDLSRAEYHQSYWGEAQPKDGKLLTAAPPINHTDEELEMLAQLVDQRTAWQITGRKGQKASDAGGGSGYGAAKPAAGGAPAAGAAPASSGGGYGASPTGAYR</sequence>
<name>A0A562ZK36_9BURK</name>
<evidence type="ECO:0000313" key="2">
    <source>
        <dbReference type="EMBL" id="TWO68757.1"/>
    </source>
</evidence>
<dbReference type="EMBL" id="VOBQ01000018">
    <property type="protein sequence ID" value="TWO68757.1"/>
    <property type="molecule type" value="Genomic_DNA"/>
</dbReference>
<dbReference type="OrthoDB" id="369729at2"/>
<dbReference type="InterPro" id="IPR006311">
    <property type="entry name" value="TAT_signal"/>
</dbReference>
<feature type="compositionally biased region" description="Low complexity" evidence="1">
    <location>
        <begin position="238"/>
        <end position="256"/>
    </location>
</feature>
<organism evidence="2 3">
    <name type="scientific">Caenimonas sedimenti</name>
    <dbReference type="NCBI Taxonomy" id="2596921"/>
    <lineage>
        <taxon>Bacteria</taxon>
        <taxon>Pseudomonadati</taxon>
        <taxon>Pseudomonadota</taxon>
        <taxon>Betaproteobacteria</taxon>
        <taxon>Burkholderiales</taxon>
        <taxon>Comamonadaceae</taxon>
        <taxon>Caenimonas</taxon>
    </lineage>
</organism>
<comment type="caution">
    <text evidence="2">The sequence shown here is derived from an EMBL/GenBank/DDBJ whole genome shotgun (WGS) entry which is preliminary data.</text>
</comment>
<dbReference type="Proteomes" id="UP000318199">
    <property type="component" value="Unassembled WGS sequence"/>
</dbReference>
<dbReference type="PROSITE" id="PS51318">
    <property type="entry name" value="TAT"/>
    <property type="match status" value="1"/>
</dbReference>
<protein>
    <submittedName>
        <fullName evidence="2">Iron dicitrate transport regulator FecR</fullName>
    </submittedName>
</protein>
<dbReference type="AlphaFoldDB" id="A0A562ZK36"/>
<proteinExistence type="predicted"/>
<feature type="region of interest" description="Disordered" evidence="1">
    <location>
        <begin position="222"/>
        <end position="270"/>
    </location>
</feature>
<keyword evidence="3" id="KW-1185">Reference proteome</keyword>
<accession>A0A562ZK36</accession>
<gene>
    <name evidence="2" type="ORF">FN976_22110</name>
</gene>
<reference evidence="2 3" key="1">
    <citation type="submission" date="2019-07" db="EMBL/GenBank/DDBJ databases">
        <title>Caenimonas sedimenti sp. nov., isolated from activated sludge.</title>
        <authorList>
            <person name="Xu J."/>
        </authorList>
    </citation>
    <scope>NUCLEOTIDE SEQUENCE [LARGE SCALE GENOMIC DNA]</scope>
    <source>
        <strain evidence="2 3">HX-9-20</strain>
    </source>
</reference>